<keyword evidence="3" id="KW-1185">Reference proteome</keyword>
<reference evidence="2 3" key="1">
    <citation type="submission" date="2019-07" db="EMBL/GenBank/DDBJ databases">
        <authorList>
            <person name="Huq M.A."/>
        </authorList>
    </citation>
    <scope>NUCLEOTIDE SEQUENCE [LARGE SCALE GENOMIC DNA]</scope>
    <source>
        <strain evidence="2 3">MAH-19</strain>
    </source>
</reference>
<name>A0A556MU48_9SPHI</name>
<dbReference type="OrthoDB" id="773226at2"/>
<protein>
    <submittedName>
        <fullName evidence="2">Uncharacterized protein</fullName>
    </submittedName>
</protein>
<feature type="transmembrane region" description="Helical" evidence="1">
    <location>
        <begin position="33"/>
        <end position="52"/>
    </location>
</feature>
<sequence length="61" mass="6767">MKGKIALNTLYTLCIFGCLVLAYTGITDKRYEYIAAAVFGGVIFVVLKIRLLKEVRGTLKP</sequence>
<evidence type="ECO:0000313" key="2">
    <source>
        <dbReference type="EMBL" id="TSJ43342.1"/>
    </source>
</evidence>
<comment type="caution">
    <text evidence="2">The sequence shown here is derived from an EMBL/GenBank/DDBJ whole genome shotgun (WGS) entry which is preliminary data.</text>
</comment>
<organism evidence="2 3">
    <name type="scientific">Mucilaginibacter corticis</name>
    <dbReference type="NCBI Taxonomy" id="2597670"/>
    <lineage>
        <taxon>Bacteria</taxon>
        <taxon>Pseudomonadati</taxon>
        <taxon>Bacteroidota</taxon>
        <taxon>Sphingobacteriia</taxon>
        <taxon>Sphingobacteriales</taxon>
        <taxon>Sphingobacteriaceae</taxon>
        <taxon>Mucilaginibacter</taxon>
    </lineage>
</organism>
<keyword evidence="1" id="KW-0812">Transmembrane</keyword>
<gene>
    <name evidence="2" type="ORF">FO440_03880</name>
</gene>
<proteinExistence type="predicted"/>
<dbReference type="AlphaFoldDB" id="A0A556MU48"/>
<dbReference type="RefSeq" id="WP_144246907.1">
    <property type="nucleotide sequence ID" value="NZ_VLPK01000001.1"/>
</dbReference>
<evidence type="ECO:0000256" key="1">
    <source>
        <dbReference type="SAM" id="Phobius"/>
    </source>
</evidence>
<dbReference type="Proteomes" id="UP000318733">
    <property type="component" value="Unassembled WGS sequence"/>
</dbReference>
<dbReference type="InterPro" id="IPR045938">
    <property type="entry name" value="DUF6358"/>
</dbReference>
<dbReference type="EMBL" id="VLPK01000001">
    <property type="protein sequence ID" value="TSJ43342.1"/>
    <property type="molecule type" value="Genomic_DNA"/>
</dbReference>
<accession>A0A556MU48</accession>
<evidence type="ECO:0000313" key="3">
    <source>
        <dbReference type="Proteomes" id="UP000318733"/>
    </source>
</evidence>
<keyword evidence="1" id="KW-1133">Transmembrane helix</keyword>
<dbReference type="Pfam" id="PF19885">
    <property type="entry name" value="DUF6358"/>
    <property type="match status" value="1"/>
</dbReference>
<keyword evidence="1" id="KW-0472">Membrane</keyword>
<feature type="transmembrane region" description="Helical" evidence="1">
    <location>
        <begin position="7"/>
        <end position="27"/>
    </location>
</feature>